<proteinExistence type="predicted"/>
<keyword evidence="3" id="KW-1185">Reference proteome</keyword>
<dbReference type="CDD" id="cd02440">
    <property type="entry name" value="AdoMet_MTases"/>
    <property type="match status" value="1"/>
</dbReference>
<accession>A0A0J1GJN5</accession>
<sequence>MSKSFEKQPSGNPAPVSKLYSQYAEQYDAAVQDNVFNAHYERPSLQALIGEVAGCDVLDLGCGTGVYAQYMLDNGAEKLTCIDYSPEMVEIVNRKFSGSFGDRVTCYAQDLSTGLPNEADESMDLVISPLMIHYLEDLTPLFSDIARVLRKGGRFVFSTHHPFADIECSTSGNYFEREIVRDVWDTVGVPVDVQFYRRSLTEIMQAISGSGMVVTGMNEGMVSEAVKAMSADHYAFLSTKPNFIFIACQKPA</sequence>
<dbReference type="GO" id="GO:0008757">
    <property type="term" value="F:S-adenosylmethionine-dependent methyltransferase activity"/>
    <property type="evidence" value="ECO:0007669"/>
    <property type="project" value="InterPro"/>
</dbReference>
<dbReference type="OrthoDB" id="9791837at2"/>
<evidence type="ECO:0000313" key="2">
    <source>
        <dbReference type="EMBL" id="KLU99894.1"/>
    </source>
</evidence>
<comment type="caution">
    <text evidence="2">The sequence shown here is derived from an EMBL/GenBank/DDBJ whole genome shotgun (WGS) entry which is preliminary data.</text>
</comment>
<organism evidence="2 3">
    <name type="scientific">Photobacterium aphoticum</name>
    <dbReference type="NCBI Taxonomy" id="754436"/>
    <lineage>
        <taxon>Bacteria</taxon>
        <taxon>Pseudomonadati</taxon>
        <taxon>Pseudomonadota</taxon>
        <taxon>Gammaproteobacteria</taxon>
        <taxon>Vibrionales</taxon>
        <taxon>Vibrionaceae</taxon>
        <taxon>Photobacterium</taxon>
    </lineage>
</organism>
<dbReference type="Proteomes" id="UP000036426">
    <property type="component" value="Unassembled WGS sequence"/>
</dbReference>
<evidence type="ECO:0000313" key="3">
    <source>
        <dbReference type="Proteomes" id="UP000036426"/>
    </source>
</evidence>
<name>A0A0J1GJN5_9GAMM</name>
<keyword evidence="2" id="KW-0489">Methyltransferase</keyword>
<dbReference type="InterPro" id="IPR050508">
    <property type="entry name" value="Methyltransf_Superfamily"/>
</dbReference>
<feature type="domain" description="Methyltransferase type 11" evidence="1">
    <location>
        <begin position="58"/>
        <end position="157"/>
    </location>
</feature>
<protein>
    <submittedName>
        <fullName evidence="2">SAM-dependent methyltransferase</fullName>
    </submittedName>
</protein>
<keyword evidence="2" id="KW-0808">Transferase</keyword>
<dbReference type="InterPro" id="IPR013216">
    <property type="entry name" value="Methyltransf_11"/>
</dbReference>
<dbReference type="InterPro" id="IPR029063">
    <property type="entry name" value="SAM-dependent_MTases_sf"/>
</dbReference>
<dbReference type="GO" id="GO:0032259">
    <property type="term" value="P:methylation"/>
    <property type="evidence" value="ECO:0007669"/>
    <property type="project" value="UniProtKB-KW"/>
</dbReference>
<reference evidence="2 3" key="1">
    <citation type="submission" date="2015-05" db="EMBL/GenBank/DDBJ databases">
        <title>Photobacterium galathea sp. nov.</title>
        <authorList>
            <person name="Machado H."/>
            <person name="Gram L."/>
        </authorList>
    </citation>
    <scope>NUCLEOTIDE SEQUENCE [LARGE SCALE GENOMIC DNA]</scope>
    <source>
        <strain evidence="2 3">DSM 25995</strain>
    </source>
</reference>
<gene>
    <name evidence="2" type="ORF">ABT58_15665</name>
</gene>
<dbReference type="PANTHER" id="PTHR42912:SF93">
    <property type="entry name" value="N6-ADENOSINE-METHYLTRANSFERASE TMT1A"/>
    <property type="match status" value="1"/>
</dbReference>
<dbReference type="PATRIC" id="fig|754436.4.peg.3318"/>
<dbReference type="Pfam" id="PF08241">
    <property type="entry name" value="Methyltransf_11"/>
    <property type="match status" value="1"/>
</dbReference>
<dbReference type="PANTHER" id="PTHR42912">
    <property type="entry name" value="METHYLTRANSFERASE"/>
    <property type="match status" value="1"/>
</dbReference>
<dbReference type="EMBL" id="LDOV01000027">
    <property type="protein sequence ID" value="KLU99894.1"/>
    <property type="molecule type" value="Genomic_DNA"/>
</dbReference>
<dbReference type="SUPFAM" id="SSF53335">
    <property type="entry name" value="S-adenosyl-L-methionine-dependent methyltransferases"/>
    <property type="match status" value="1"/>
</dbReference>
<dbReference type="Gene3D" id="3.40.50.150">
    <property type="entry name" value="Vaccinia Virus protein VP39"/>
    <property type="match status" value="1"/>
</dbReference>
<evidence type="ECO:0000259" key="1">
    <source>
        <dbReference type="Pfam" id="PF08241"/>
    </source>
</evidence>
<dbReference type="RefSeq" id="WP_047875352.1">
    <property type="nucleotide sequence ID" value="NZ_BMYC01000003.1"/>
</dbReference>
<dbReference type="AlphaFoldDB" id="A0A0J1GJN5"/>